<evidence type="ECO:0000313" key="2">
    <source>
        <dbReference type="EMBL" id="KUK77775.1"/>
    </source>
</evidence>
<keyword evidence="1" id="KW-0472">Membrane</keyword>
<keyword evidence="1" id="KW-1133">Transmembrane helix</keyword>
<sequence length="1783" mass="188986">MQEKNRRNLSKFVIIFFGILIPSFIFLGLLKGPIYSATSDTVNLQGKIVRNDAGYEGLNVTAGNPSCVVVGSGNDTCDFRIRYYDSSTAGNLLLTEQFSNIEIGQYLGVFNLSLGSDPAPVAGVYSSFSALIQGEDSVYVEVGFDPSGLNTYTEVFTRMPLQATGYAIRAKYADNATGATELPWSGLKDPTADLTIEHTTRKTLFNWATGTGTNDLFSLTSNASANGTGALMNIQTGVGSALVPLRVRSGSTEAIYVNSSGNVGIGTTTPENKLHVSGNIELGVGDTSRQILAYNATHTYGGLLELYNLATGNTTLSTNFASGDIILLPGTSGNIGIGTTDPSYLLDVSGGTGIVAQFSGRVIGADAVNSNELVTKSQLDSIGGSITTYWQRTSPNLSPLNANDSVLPNISGDLGAAGLRWGTIYGNTGSFSTLEGNSTLTLQPSADGQDAVRIVDKTTLTSILSVDTLNSRVGIGTTSPDSALHVAGQVKITGGTPGTNKVLTSDIAGLASWADLGSLGGVTSVTGTKNQITASPTTGDVILSIPTDFRAPGTVNAFSGIYTGATGPTAEAQRIDASGNLLNIGDITFTAAGVTLDTDSLSPNILSLASGDSFNLVSGSLQVGGVEVITSGRLVRAANGSATTPSFSFSADDNTGMYSGGTDILKFATAGADRVTVLADGKMGVGTTSPGKALDVAGDIRLRGDAATLNFYRNTSPTDIAYIKYDEVGASFDIATDNRDIRFLNKVTWGESMRITSTGSVGIGTPSPVSLFSVGATSQFQVDTSGDITKIKNLSYTWPTAHTTNGYLKNNGTGGLSWAEVNAVQSTRTTIDGTQTKGPVAFWSGSDTINSANGVGGMYWDDTQGYLGIGTDTPSAPLDIAGGTGGSLIKNSSGDITIEPAQNLIISQGNVGIGTPSPLAKLHVKGNQILLKNEANADVGFVLDSGSTATYRDVITFKDRGTDIFALEKTSTNAFQLYDYAGTGVSRILVEGGTNSGISFRTKGTGDFSFITDTTTRVTIKSDGKVGIGTTGPGGLLDINAGTLTWGVPVISQQWTTNDSGYNLRLETLWTDAGVNQNFVQKYNSVDYNVLSFYVGNVGIGTTTPSGKFDVANSFYASTGGLDIRPQDATYEGGELRLLGAGTNPYFAIDNYGGRLRFIRTDPGGAEVMTILQNSNVGIGTGSPAAKLEILGDILQQNANKLRAKNSAGTVETWMWPRWTNNIMYTNFGSGGWHIRNSSSATVMFMQNGGNVGIGTMAPSYKLDVKVGSTAFTTPSGTWAARIINTTDSSTYHGVFIGNRWKNSLSTAFEVGNIWSGQYDRFLRVRGDGYVSMPKGYGADVAESHYIIGIAIPGSIVAIEEDKKLEFTQADKSKDRVIGVVSTHPSLVIDAEGGFFVGYDMKKRYENEKAPIALVGVVPTLVTSQKGNIQEGDYIGVSSIPGFGAKMVTEGDSVGKALEDFVPASQVCIPVSSIENISWPEDKGRNEAKPCFILPDGTYVGKIMVFVNVSWHDPKPGELLSRVEEIENQLDDLGMGTNSIYSVLDFDNSSKILTIDSSFVPATNNTYDLGTTENRWKDIYTQGTINLGNTTDNGSIRFNPDTKRLEFSNDGTNWIPFGSSTYTDLLAVQYPGSIVLDGVENNIGDITTDNTGLGNGSMNYYQWNSPGNIINSKEINIRYQLPSNFREWGSGGITLNYVTESTNSLENKVDMYVYEQSSTGYDVMLENNVSTTSEQWQTIEIDSSQLNMCNKAEDICIIKIKMSSSLDNYVRVGDIKIEYERTL</sequence>
<reference evidence="3" key="1">
    <citation type="journal article" date="2015" name="MBio">
        <title>Genome-Resolved Metagenomic Analysis Reveals Roles for Candidate Phyla and Other Microbial Community Members in Biogeochemical Transformations in Oil Reservoirs.</title>
        <authorList>
            <person name="Hu P."/>
            <person name="Tom L."/>
            <person name="Singh A."/>
            <person name="Thomas B.C."/>
            <person name="Baker B.J."/>
            <person name="Piceno Y.M."/>
            <person name="Andersen G.L."/>
            <person name="Banfield J.F."/>
        </authorList>
    </citation>
    <scope>NUCLEOTIDE SEQUENCE [LARGE SCALE GENOMIC DNA]</scope>
</reference>
<comment type="caution">
    <text evidence="2">The sequence shown here is derived from an EMBL/GenBank/DDBJ whole genome shotgun (WGS) entry which is preliminary data.</text>
</comment>
<organism evidence="2 3">
    <name type="scientific">candidate division WS6 bacterium 34_10</name>
    <dbReference type="NCBI Taxonomy" id="1641389"/>
    <lineage>
        <taxon>Bacteria</taxon>
        <taxon>Candidatus Dojkabacteria</taxon>
    </lineage>
</organism>
<gene>
    <name evidence="2" type="ORF">XD93_0093</name>
</gene>
<feature type="transmembrane region" description="Helical" evidence="1">
    <location>
        <begin position="12"/>
        <end position="30"/>
    </location>
</feature>
<dbReference type="EMBL" id="LGGO01000006">
    <property type="protein sequence ID" value="KUK77775.1"/>
    <property type="molecule type" value="Genomic_DNA"/>
</dbReference>
<dbReference type="PATRIC" id="fig|1641389.3.peg.1169"/>
<accession>A0A101HJS5</accession>
<keyword evidence="1" id="KW-0812">Transmembrane</keyword>
<dbReference type="Proteomes" id="UP000053904">
    <property type="component" value="Unassembled WGS sequence"/>
</dbReference>
<protein>
    <submittedName>
        <fullName evidence="2">Putative T4-like proximal tail fiber</fullName>
    </submittedName>
</protein>
<proteinExistence type="predicted"/>
<name>A0A101HJS5_9BACT</name>
<evidence type="ECO:0000313" key="3">
    <source>
        <dbReference type="Proteomes" id="UP000053904"/>
    </source>
</evidence>
<evidence type="ECO:0000256" key="1">
    <source>
        <dbReference type="SAM" id="Phobius"/>
    </source>
</evidence>